<evidence type="ECO:0000256" key="4">
    <source>
        <dbReference type="ARBA" id="ARBA00022525"/>
    </source>
</evidence>
<comment type="catalytic activity">
    <reaction evidence="6">
        <text>3-phenylpyruvate = enol-phenylpyruvate</text>
        <dbReference type="Rhea" id="RHEA:17097"/>
        <dbReference type="ChEBI" id="CHEBI:16815"/>
        <dbReference type="ChEBI" id="CHEBI:18005"/>
        <dbReference type="EC" id="5.3.2.1"/>
    </reaction>
</comment>
<dbReference type="Pfam" id="PF01187">
    <property type="entry name" value="MIF"/>
    <property type="match status" value="1"/>
</dbReference>
<keyword evidence="14" id="KW-0812">Transmembrane</keyword>
<dbReference type="Pfam" id="PF25597">
    <property type="entry name" value="SH3_retrovirus"/>
    <property type="match status" value="1"/>
</dbReference>
<dbReference type="PANTHER" id="PTHR11954:SF6">
    <property type="entry name" value="MACROPHAGE MIGRATION INHIBITORY FACTOR"/>
    <property type="match status" value="1"/>
</dbReference>
<dbReference type="GO" id="GO:0004167">
    <property type="term" value="F:dopachrome isomerase activity"/>
    <property type="evidence" value="ECO:0007669"/>
    <property type="project" value="UniProtKB-EC"/>
</dbReference>
<keyword evidence="17" id="KW-1185">Reference proteome</keyword>
<dbReference type="GO" id="GO:0003676">
    <property type="term" value="F:nucleic acid binding"/>
    <property type="evidence" value="ECO:0007669"/>
    <property type="project" value="InterPro"/>
</dbReference>
<dbReference type="EMBL" id="JABCRI010000015">
    <property type="protein sequence ID" value="KAF8392811.1"/>
    <property type="molecule type" value="Genomic_DNA"/>
</dbReference>
<evidence type="ECO:0000256" key="12">
    <source>
        <dbReference type="ARBA" id="ARBA00042730"/>
    </source>
</evidence>
<dbReference type="InterPro" id="IPR014347">
    <property type="entry name" value="Tautomerase/MIF_sf"/>
</dbReference>
<dbReference type="Gene3D" id="3.30.420.10">
    <property type="entry name" value="Ribonuclease H-like superfamily/Ribonuclease H"/>
    <property type="match status" value="1"/>
</dbReference>
<keyword evidence="5" id="KW-0413">Isomerase</keyword>
<evidence type="ECO:0000256" key="10">
    <source>
        <dbReference type="ARBA" id="ARBA00041631"/>
    </source>
</evidence>
<dbReference type="EC" id="5.3.3.12" evidence="8"/>
<dbReference type="InterPro" id="IPR001398">
    <property type="entry name" value="Macrophage_inhib_fac"/>
</dbReference>
<evidence type="ECO:0000256" key="6">
    <source>
        <dbReference type="ARBA" id="ARBA00036735"/>
    </source>
</evidence>
<evidence type="ECO:0000256" key="8">
    <source>
        <dbReference type="ARBA" id="ARBA00038932"/>
    </source>
</evidence>
<dbReference type="InterPro" id="IPR057670">
    <property type="entry name" value="SH3_retrovirus"/>
</dbReference>
<dbReference type="Proteomes" id="UP000655225">
    <property type="component" value="Unassembled WGS sequence"/>
</dbReference>
<name>A0A834YW83_TETSI</name>
<evidence type="ECO:0000256" key="13">
    <source>
        <dbReference type="SAM" id="MobiDB-lite"/>
    </source>
</evidence>
<sequence length="425" mass="47156">MTRLAREGLLSPLAKVDLPICEPCLAGKACRKPFGKAKRVTQPLELVHSDICRPMSVKARHGASYFLTFIDDYTRYGYVQLIAYCHEALDCFKRFVTEVENQQEKSLKTFRTDRGRDTSHEHEKLDPRTRKNIFIRYSESSKDYVMYGEHPNGGMIEVESRNIDFIETDFPSISVANKDLDLYELEEDEVILPSSNDGGELVPRPVIAEGSGNSLQPSGSDPQVQDQARKVSSRGHIPCRHFEIKGNVLLCATKDEDESASFNEALSSSATPMPTLNLFTNVPVDAVVASDILRDATKAVAKIIGKPESVCTKSSNPFFPLIGLLLYMRSFVGLLCSKIVALLFLYSYIWVMMVQYVMILINGGVPIAFAGTEEPAAYGELISIGGLGPSVNGKLSSTIAEILETKLSVDSARFYIKFYDVQVSY</sequence>
<evidence type="ECO:0000259" key="15">
    <source>
        <dbReference type="Pfam" id="PF25597"/>
    </source>
</evidence>
<keyword evidence="14" id="KW-0472">Membrane</keyword>
<dbReference type="AlphaFoldDB" id="A0A834YW83"/>
<evidence type="ECO:0000256" key="5">
    <source>
        <dbReference type="ARBA" id="ARBA00023235"/>
    </source>
</evidence>
<dbReference type="SUPFAM" id="SSF55331">
    <property type="entry name" value="Tautomerase/MIF"/>
    <property type="match status" value="2"/>
</dbReference>
<dbReference type="InterPro" id="IPR036397">
    <property type="entry name" value="RNaseH_sf"/>
</dbReference>
<organism evidence="16 17">
    <name type="scientific">Tetracentron sinense</name>
    <name type="common">Spur-leaf</name>
    <dbReference type="NCBI Taxonomy" id="13715"/>
    <lineage>
        <taxon>Eukaryota</taxon>
        <taxon>Viridiplantae</taxon>
        <taxon>Streptophyta</taxon>
        <taxon>Embryophyta</taxon>
        <taxon>Tracheophyta</taxon>
        <taxon>Spermatophyta</taxon>
        <taxon>Magnoliopsida</taxon>
        <taxon>Trochodendrales</taxon>
        <taxon>Trochodendraceae</taxon>
        <taxon>Tetracentron</taxon>
    </lineage>
</organism>
<dbReference type="GO" id="GO:0005615">
    <property type="term" value="C:extracellular space"/>
    <property type="evidence" value="ECO:0007669"/>
    <property type="project" value="UniProtKB-KW"/>
</dbReference>
<evidence type="ECO:0000256" key="3">
    <source>
        <dbReference type="ARBA" id="ARBA00022514"/>
    </source>
</evidence>
<feature type="region of interest" description="Disordered" evidence="13">
    <location>
        <begin position="194"/>
        <end position="230"/>
    </location>
</feature>
<dbReference type="Gene3D" id="3.30.429.10">
    <property type="entry name" value="Macrophage Migration Inhibitory Factor"/>
    <property type="match status" value="1"/>
</dbReference>
<protein>
    <recommendedName>
        <fullName evidence="12">L-dopachrome isomerase</fullName>
        <ecNumber evidence="9">5.3.2.1</ecNumber>
        <ecNumber evidence="8">5.3.3.12</ecNumber>
    </recommendedName>
    <alternativeName>
        <fullName evidence="10">L-dopachrome tautomerase</fullName>
    </alternativeName>
    <alternativeName>
        <fullName evidence="11">Phenylpyruvate tautomerase</fullName>
    </alternativeName>
</protein>
<feature type="compositionally biased region" description="Polar residues" evidence="13">
    <location>
        <begin position="211"/>
        <end position="226"/>
    </location>
</feature>
<reference evidence="16 17" key="1">
    <citation type="submission" date="2020-04" db="EMBL/GenBank/DDBJ databases">
        <title>Plant Genome Project.</title>
        <authorList>
            <person name="Zhang R.-G."/>
        </authorList>
    </citation>
    <scope>NUCLEOTIDE SEQUENCE [LARGE SCALE GENOMIC DNA]</scope>
    <source>
        <strain evidence="16">YNK0</strain>
        <tissue evidence="16">Leaf</tissue>
    </source>
</reference>
<evidence type="ECO:0000256" key="1">
    <source>
        <dbReference type="ARBA" id="ARBA00004613"/>
    </source>
</evidence>
<gene>
    <name evidence="16" type="ORF">HHK36_021048</name>
</gene>
<evidence type="ECO:0000313" key="17">
    <source>
        <dbReference type="Proteomes" id="UP000655225"/>
    </source>
</evidence>
<dbReference type="InterPro" id="IPR012337">
    <property type="entry name" value="RNaseH-like_sf"/>
</dbReference>
<feature type="domain" description="Retroviral polymerase SH3-like" evidence="15">
    <location>
        <begin position="120"/>
        <end position="173"/>
    </location>
</feature>
<comment type="subcellular location">
    <subcellularLocation>
        <location evidence="1">Secreted</location>
    </subcellularLocation>
</comment>
<evidence type="ECO:0000256" key="2">
    <source>
        <dbReference type="ARBA" id="ARBA00005851"/>
    </source>
</evidence>
<keyword evidence="14" id="KW-1133">Transmembrane helix</keyword>
<evidence type="ECO:0000313" key="16">
    <source>
        <dbReference type="EMBL" id="KAF8392811.1"/>
    </source>
</evidence>
<evidence type="ECO:0000256" key="9">
    <source>
        <dbReference type="ARBA" id="ARBA00039086"/>
    </source>
</evidence>
<dbReference type="GO" id="GO:0050178">
    <property type="term" value="F:phenylpyruvate tautomerase activity"/>
    <property type="evidence" value="ECO:0007669"/>
    <property type="project" value="UniProtKB-EC"/>
</dbReference>
<keyword evidence="4" id="KW-0964">Secreted</keyword>
<keyword evidence="3" id="KW-0202">Cytokine</keyword>
<dbReference type="SUPFAM" id="SSF53098">
    <property type="entry name" value="Ribonuclease H-like"/>
    <property type="match status" value="1"/>
</dbReference>
<comment type="catalytic activity">
    <reaction evidence="7">
        <text>L-dopachrome = 5,6-dihydroxyindole-2-carboxylate</text>
        <dbReference type="Rhea" id="RHEA:13041"/>
        <dbReference type="ChEBI" id="CHEBI:16875"/>
        <dbReference type="ChEBI" id="CHEBI:57509"/>
        <dbReference type="EC" id="5.3.3.12"/>
    </reaction>
</comment>
<comment type="caution">
    <text evidence="16">The sequence shown here is derived from an EMBL/GenBank/DDBJ whole genome shotgun (WGS) entry which is preliminary data.</text>
</comment>
<evidence type="ECO:0000256" key="11">
    <source>
        <dbReference type="ARBA" id="ARBA00041912"/>
    </source>
</evidence>
<dbReference type="EC" id="5.3.2.1" evidence="9"/>
<comment type="similarity">
    <text evidence="2">Belongs to the MIF family.</text>
</comment>
<feature type="transmembrane region" description="Helical" evidence="14">
    <location>
        <begin position="318"/>
        <end position="351"/>
    </location>
</feature>
<proteinExistence type="inferred from homology"/>
<evidence type="ECO:0000256" key="7">
    <source>
        <dbReference type="ARBA" id="ARBA00036823"/>
    </source>
</evidence>
<dbReference type="PANTHER" id="PTHR11954">
    <property type="entry name" value="D-DOPACHROME DECARBOXYLASE"/>
    <property type="match status" value="1"/>
</dbReference>
<dbReference type="OrthoDB" id="255819at2759"/>
<accession>A0A834YW83</accession>
<dbReference type="GO" id="GO:0005125">
    <property type="term" value="F:cytokine activity"/>
    <property type="evidence" value="ECO:0007669"/>
    <property type="project" value="UniProtKB-KW"/>
</dbReference>
<evidence type="ECO:0000256" key="14">
    <source>
        <dbReference type="SAM" id="Phobius"/>
    </source>
</evidence>